<dbReference type="PANTHER" id="PTHR43821">
    <property type="entry name" value="NAD(P)H NITROREDUCTASE YDJA-RELATED"/>
    <property type="match status" value="1"/>
</dbReference>
<protein>
    <recommendedName>
        <fullName evidence="8">Putative NAD(P)H nitroreductase</fullName>
        <ecNumber evidence="8">1.-.-.-</ecNumber>
    </recommendedName>
</protein>
<dbReference type="EC" id="1.-.-.-" evidence="8"/>
<evidence type="ECO:0000256" key="1">
    <source>
        <dbReference type="ARBA" id="ARBA00001917"/>
    </source>
</evidence>
<keyword evidence="11" id="KW-1185">Reference proteome</keyword>
<evidence type="ECO:0000259" key="9">
    <source>
        <dbReference type="Pfam" id="PF00881"/>
    </source>
</evidence>
<evidence type="ECO:0000313" key="10">
    <source>
        <dbReference type="EMBL" id="MFD2159213.1"/>
    </source>
</evidence>
<dbReference type="Pfam" id="PF00881">
    <property type="entry name" value="Nitroreductase"/>
    <property type="match status" value="1"/>
</dbReference>
<keyword evidence="6 8" id="KW-0560">Oxidoreductase</keyword>
<gene>
    <name evidence="10" type="ORF">ACFSW8_09915</name>
</gene>
<dbReference type="Gene3D" id="3.40.109.10">
    <property type="entry name" value="NADH Oxidase"/>
    <property type="match status" value="1"/>
</dbReference>
<dbReference type="EMBL" id="JBHUJB010000040">
    <property type="protein sequence ID" value="MFD2159213.1"/>
    <property type="molecule type" value="Genomic_DNA"/>
</dbReference>
<evidence type="ECO:0000313" key="11">
    <source>
        <dbReference type="Proteomes" id="UP001597389"/>
    </source>
</evidence>
<dbReference type="InterPro" id="IPR052530">
    <property type="entry name" value="NAD(P)H_nitroreductase"/>
</dbReference>
<name>A0ABW4ZB72_9BACT</name>
<keyword evidence="3 8" id="KW-0285">Flavoprotein</keyword>
<evidence type="ECO:0000256" key="4">
    <source>
        <dbReference type="ARBA" id="ARBA00022643"/>
    </source>
</evidence>
<dbReference type="InterPro" id="IPR029479">
    <property type="entry name" value="Nitroreductase"/>
</dbReference>
<dbReference type="InterPro" id="IPR000415">
    <property type="entry name" value="Nitroreductase-like"/>
</dbReference>
<proteinExistence type="inferred from homology"/>
<accession>A0ABW4ZB72</accession>
<feature type="domain" description="Nitroreductase" evidence="9">
    <location>
        <begin position="10"/>
        <end position="172"/>
    </location>
</feature>
<dbReference type="PIRSF" id="PIRSF000232">
    <property type="entry name" value="YdjA"/>
    <property type="match status" value="1"/>
</dbReference>
<dbReference type="PANTHER" id="PTHR43821:SF1">
    <property type="entry name" value="NAD(P)H NITROREDUCTASE YDJA-RELATED"/>
    <property type="match status" value="1"/>
</dbReference>
<evidence type="ECO:0000256" key="8">
    <source>
        <dbReference type="PIRNR" id="PIRNR000232"/>
    </source>
</evidence>
<sequence>MQADAVSQLIAHRRSIKPALMDATQPISQELWQQLFEAANWAPNHGLTEPWRFFVYSGESRGKIAEALQASYKAETAEGEFRPEKYEKMGKNPWLAHSVVALVMKRDPKRKVPEVEEIEAVACAVQNLHLLASAVGLGVFWSSPAVTYGPSFAEALEIGSEDKCLGLLYVGWPKEGSEWPVSKRTDAMAKVAFK</sequence>
<keyword evidence="4 8" id="KW-0288">FMN</keyword>
<dbReference type="RefSeq" id="WP_377091425.1">
    <property type="nucleotide sequence ID" value="NZ_JBHSJL010000014.1"/>
</dbReference>
<evidence type="ECO:0000256" key="5">
    <source>
        <dbReference type="ARBA" id="ARBA00022857"/>
    </source>
</evidence>
<evidence type="ECO:0000256" key="6">
    <source>
        <dbReference type="ARBA" id="ARBA00023002"/>
    </source>
</evidence>
<organism evidence="10 11">
    <name type="scientific">Rubritalea tangerina</name>
    <dbReference type="NCBI Taxonomy" id="430798"/>
    <lineage>
        <taxon>Bacteria</taxon>
        <taxon>Pseudomonadati</taxon>
        <taxon>Verrucomicrobiota</taxon>
        <taxon>Verrucomicrobiia</taxon>
        <taxon>Verrucomicrobiales</taxon>
        <taxon>Rubritaleaceae</taxon>
        <taxon>Rubritalea</taxon>
    </lineage>
</organism>
<comment type="caution">
    <text evidence="10">The sequence shown here is derived from an EMBL/GenBank/DDBJ whole genome shotgun (WGS) entry which is preliminary data.</text>
</comment>
<evidence type="ECO:0000256" key="2">
    <source>
        <dbReference type="ARBA" id="ARBA00007118"/>
    </source>
</evidence>
<evidence type="ECO:0000256" key="3">
    <source>
        <dbReference type="ARBA" id="ARBA00022630"/>
    </source>
</evidence>
<keyword evidence="5 8" id="KW-0521">NADP</keyword>
<dbReference type="CDD" id="cd02135">
    <property type="entry name" value="YdjA-like"/>
    <property type="match status" value="1"/>
</dbReference>
<dbReference type="SUPFAM" id="SSF55469">
    <property type="entry name" value="FMN-dependent nitroreductase-like"/>
    <property type="match status" value="1"/>
</dbReference>
<dbReference type="InterPro" id="IPR026021">
    <property type="entry name" value="YdjA-like"/>
</dbReference>
<keyword evidence="7 8" id="KW-0520">NAD</keyword>
<comment type="similarity">
    <text evidence="2 8">Belongs to the nitroreductase family.</text>
</comment>
<dbReference type="Proteomes" id="UP001597389">
    <property type="component" value="Unassembled WGS sequence"/>
</dbReference>
<comment type="cofactor">
    <cofactor evidence="1 8">
        <name>FMN</name>
        <dbReference type="ChEBI" id="CHEBI:58210"/>
    </cofactor>
</comment>
<reference evidence="11" key="1">
    <citation type="journal article" date="2019" name="Int. J. Syst. Evol. Microbiol.">
        <title>The Global Catalogue of Microorganisms (GCM) 10K type strain sequencing project: providing services to taxonomists for standard genome sequencing and annotation.</title>
        <authorList>
            <consortium name="The Broad Institute Genomics Platform"/>
            <consortium name="The Broad Institute Genome Sequencing Center for Infectious Disease"/>
            <person name="Wu L."/>
            <person name="Ma J."/>
        </authorList>
    </citation>
    <scope>NUCLEOTIDE SEQUENCE [LARGE SCALE GENOMIC DNA]</scope>
    <source>
        <strain evidence="11">CCUG 57942</strain>
    </source>
</reference>
<evidence type="ECO:0000256" key="7">
    <source>
        <dbReference type="ARBA" id="ARBA00023027"/>
    </source>
</evidence>